<keyword evidence="2" id="KW-1185">Reference proteome</keyword>
<name>A0A016WF37_9BILA</name>
<reference evidence="2" key="1">
    <citation type="journal article" date="2015" name="Nat. Genet.">
        <title>The genome and transcriptome of the zoonotic hookworm Ancylostoma ceylanicum identify infection-specific gene families.</title>
        <authorList>
            <person name="Schwarz E.M."/>
            <person name="Hu Y."/>
            <person name="Antoshechkin I."/>
            <person name="Miller M.M."/>
            <person name="Sternberg P.W."/>
            <person name="Aroian R.V."/>
        </authorList>
    </citation>
    <scope>NUCLEOTIDE SEQUENCE</scope>
    <source>
        <strain evidence="2">HY135</strain>
    </source>
</reference>
<dbReference type="EMBL" id="JARK01000377">
    <property type="protein sequence ID" value="EYC37593.1"/>
    <property type="molecule type" value="Genomic_DNA"/>
</dbReference>
<gene>
    <name evidence="1" type="primary">Acey_s0777.g2275</name>
    <name evidence="1" type="ORF">Y032_0777g2275</name>
</gene>
<comment type="caution">
    <text evidence="1">The sequence shown here is derived from an EMBL/GenBank/DDBJ whole genome shotgun (WGS) entry which is preliminary data.</text>
</comment>
<organism evidence="1 2">
    <name type="scientific">Ancylostoma ceylanicum</name>
    <dbReference type="NCBI Taxonomy" id="53326"/>
    <lineage>
        <taxon>Eukaryota</taxon>
        <taxon>Metazoa</taxon>
        <taxon>Ecdysozoa</taxon>
        <taxon>Nematoda</taxon>
        <taxon>Chromadorea</taxon>
        <taxon>Rhabditida</taxon>
        <taxon>Rhabditina</taxon>
        <taxon>Rhabditomorpha</taxon>
        <taxon>Strongyloidea</taxon>
        <taxon>Ancylostomatidae</taxon>
        <taxon>Ancylostomatinae</taxon>
        <taxon>Ancylostoma</taxon>
    </lineage>
</organism>
<dbReference type="Proteomes" id="UP000024635">
    <property type="component" value="Unassembled WGS sequence"/>
</dbReference>
<evidence type="ECO:0000313" key="2">
    <source>
        <dbReference type="Proteomes" id="UP000024635"/>
    </source>
</evidence>
<protein>
    <submittedName>
        <fullName evidence="1">Uncharacterized protein</fullName>
    </submittedName>
</protein>
<sequence>MTNAPFIRSAVTPADNICRESMWQLSIVERFIICVVPTRLELKEMFVNALSLSVPLKPFRCEAASLMMFSVVLLSAVLGKRAN</sequence>
<evidence type="ECO:0000313" key="1">
    <source>
        <dbReference type="EMBL" id="EYC37593.1"/>
    </source>
</evidence>
<accession>A0A016WF37</accession>
<proteinExistence type="predicted"/>
<dbReference type="AlphaFoldDB" id="A0A016WF37"/>